<gene>
    <name evidence="4" type="primary">ANKRD44</name>
    <name evidence="4" type="ORF">SPIL2461_LOCUS20266</name>
</gene>
<dbReference type="PANTHER" id="PTHR24126:SF14">
    <property type="entry name" value="ANK_REP_REGION DOMAIN-CONTAINING PROTEIN"/>
    <property type="match status" value="1"/>
</dbReference>
<dbReference type="AlphaFoldDB" id="A0A812X427"/>
<sequence length="624" mass="68775">MACHAHCRRLTPLERHARELRRSDAEGTGENAPMNFPMYTVPLEDLLQMTDIQPHEVLRARDVLVEFHESRGNGLFVSHQWVGAGHPDPDFKQLQVLQGALRRIMQNVHGIPPDVPSHAVFPDARSWSTAKLRSSPLLVWYDYFSCPQLEQKEYSSLHGDGTSSSLLQAITSIPAYIERCAFFFVLCPVIESATSSKLFSRHSWSERGWCAVERFCRELSEDSSYIFIKTPTVLEVCLYTRSLVEPPGEGKFLVEADRSKLGPVLLGVVRRKLRHLLKIRDFVGYRLLLNSQNVLLRGFGKLELTFEPIGGFELDDGMELDAAAVAMSSFCYQNGFTSVNGLDSGGLSPLHYAALRGDRFLIGSLLAHKADLHCKSQKDIPQAYIMPGLSPLAVALMVKHNDAACLLISARAEVSSYEMQSASGADNAEGISLLCQAGCSPHQRGRFGVPAILCAAQWCALDSMGELNCLSDRTIDISQALFYVIISSRCRAEAVQWLIEAKADVDVTYQSPPFLSIYGLFHAFMDMQHRLGRISPCSSVCFHTEGRTPLMTAAMLGQYESAAVLIAAGAKLAACTARGLSAADFARGQSVPEFLTQAFEGNLNGCRRVAALAIDTSKLVEERF</sequence>
<evidence type="ECO:0000256" key="3">
    <source>
        <dbReference type="PROSITE-ProRule" id="PRU00023"/>
    </source>
</evidence>
<evidence type="ECO:0000256" key="2">
    <source>
        <dbReference type="ARBA" id="ARBA00023043"/>
    </source>
</evidence>
<accession>A0A812X427</accession>
<proteinExistence type="predicted"/>
<dbReference type="SUPFAM" id="SSF48403">
    <property type="entry name" value="Ankyrin repeat"/>
    <property type="match status" value="1"/>
</dbReference>
<dbReference type="InterPro" id="IPR036770">
    <property type="entry name" value="Ankyrin_rpt-contain_sf"/>
</dbReference>
<dbReference type="Pfam" id="PF00023">
    <property type="entry name" value="Ank"/>
    <property type="match status" value="1"/>
</dbReference>
<organism evidence="4 5">
    <name type="scientific">Symbiodinium pilosum</name>
    <name type="common">Dinoflagellate</name>
    <dbReference type="NCBI Taxonomy" id="2952"/>
    <lineage>
        <taxon>Eukaryota</taxon>
        <taxon>Sar</taxon>
        <taxon>Alveolata</taxon>
        <taxon>Dinophyceae</taxon>
        <taxon>Suessiales</taxon>
        <taxon>Symbiodiniaceae</taxon>
        <taxon>Symbiodinium</taxon>
    </lineage>
</organism>
<dbReference type="PANTHER" id="PTHR24126">
    <property type="entry name" value="ANKYRIN REPEAT, PH AND SEC7 DOMAIN CONTAINING PROTEIN SECG-RELATED"/>
    <property type="match status" value="1"/>
</dbReference>
<dbReference type="SMART" id="SM00248">
    <property type="entry name" value="ANK"/>
    <property type="match status" value="4"/>
</dbReference>
<evidence type="ECO:0000313" key="5">
    <source>
        <dbReference type="Proteomes" id="UP000649617"/>
    </source>
</evidence>
<reference evidence="4" key="1">
    <citation type="submission" date="2021-02" db="EMBL/GenBank/DDBJ databases">
        <authorList>
            <person name="Dougan E. K."/>
            <person name="Rhodes N."/>
            <person name="Thang M."/>
            <person name="Chan C."/>
        </authorList>
    </citation>
    <scope>NUCLEOTIDE SEQUENCE</scope>
</reference>
<keyword evidence="2 3" id="KW-0040">ANK repeat</keyword>
<feature type="repeat" description="ANK" evidence="3">
    <location>
        <begin position="345"/>
        <end position="377"/>
    </location>
</feature>
<feature type="repeat" description="ANK" evidence="3">
    <location>
        <begin position="545"/>
        <end position="577"/>
    </location>
</feature>
<dbReference type="PROSITE" id="PS50088">
    <property type="entry name" value="ANK_REPEAT"/>
    <property type="match status" value="2"/>
</dbReference>
<dbReference type="InterPro" id="IPR002110">
    <property type="entry name" value="Ankyrin_rpt"/>
</dbReference>
<keyword evidence="5" id="KW-1185">Reference proteome</keyword>
<keyword evidence="1" id="KW-0677">Repeat</keyword>
<name>A0A812X427_SYMPI</name>
<dbReference type="Proteomes" id="UP000649617">
    <property type="component" value="Unassembled WGS sequence"/>
</dbReference>
<comment type="caution">
    <text evidence="4">The sequence shown here is derived from an EMBL/GenBank/DDBJ whole genome shotgun (WGS) entry which is preliminary data.</text>
</comment>
<evidence type="ECO:0000256" key="1">
    <source>
        <dbReference type="ARBA" id="ARBA00022737"/>
    </source>
</evidence>
<dbReference type="PROSITE" id="PS50297">
    <property type="entry name" value="ANK_REP_REGION"/>
    <property type="match status" value="2"/>
</dbReference>
<dbReference type="Gene3D" id="1.25.40.20">
    <property type="entry name" value="Ankyrin repeat-containing domain"/>
    <property type="match status" value="2"/>
</dbReference>
<dbReference type="EMBL" id="CAJNIZ010045216">
    <property type="protein sequence ID" value="CAE7714083.1"/>
    <property type="molecule type" value="Genomic_DNA"/>
</dbReference>
<evidence type="ECO:0000313" key="4">
    <source>
        <dbReference type="EMBL" id="CAE7714083.1"/>
    </source>
</evidence>
<protein>
    <submittedName>
        <fullName evidence="4">ANKRD44 protein</fullName>
    </submittedName>
</protein>
<dbReference type="OrthoDB" id="411889at2759"/>